<dbReference type="GO" id="GO:0000976">
    <property type="term" value="F:transcription cis-regulatory region binding"/>
    <property type="evidence" value="ECO:0007669"/>
    <property type="project" value="TreeGrafter"/>
</dbReference>
<dbReference type="AlphaFoldDB" id="A0A1A6BAA1"/>
<dbReference type="Pfam" id="PF02909">
    <property type="entry name" value="TetR_C_1"/>
    <property type="match status" value="1"/>
</dbReference>
<protein>
    <submittedName>
        <fullName evidence="7">TetR family transcriptional regulator</fullName>
    </submittedName>
</protein>
<dbReference type="GO" id="GO:0003700">
    <property type="term" value="F:DNA-binding transcription factor activity"/>
    <property type="evidence" value="ECO:0007669"/>
    <property type="project" value="TreeGrafter"/>
</dbReference>
<dbReference type="Pfam" id="PF00440">
    <property type="entry name" value="TetR_N"/>
    <property type="match status" value="1"/>
</dbReference>
<evidence type="ECO:0000256" key="1">
    <source>
        <dbReference type="ARBA" id="ARBA00022491"/>
    </source>
</evidence>
<sequence length="200" mass="21096">MDRIVGVALELVDEEGAEALSMRSLAQRLGSGTATLYRHFANRAELVAMVVDRMLGEVVIDRAPGLPWDEACIAFGHAMFDALGRHGNAAPLLLGHVPVGPNAMAQREFLLSLLLGNGFSAESAACTYATLSRYVLGFAMQVRASAASEEQDAAAAEAFGRLDPATYPATAAVAGYLPVPLADEFSFGLRLICAGLARRS</sequence>
<dbReference type="InterPro" id="IPR050109">
    <property type="entry name" value="HTH-type_TetR-like_transc_reg"/>
</dbReference>
<evidence type="ECO:0000256" key="4">
    <source>
        <dbReference type="ARBA" id="ARBA00023163"/>
    </source>
</evidence>
<comment type="caution">
    <text evidence="7">The sequence shown here is derived from an EMBL/GenBank/DDBJ whole genome shotgun (WGS) entry which is preliminary data.</text>
</comment>
<dbReference type="Proteomes" id="UP000093757">
    <property type="component" value="Unassembled WGS sequence"/>
</dbReference>
<evidence type="ECO:0000259" key="6">
    <source>
        <dbReference type="PROSITE" id="PS50977"/>
    </source>
</evidence>
<dbReference type="InterPro" id="IPR003012">
    <property type="entry name" value="Tet_transcr_reg_TetR"/>
</dbReference>
<gene>
    <name evidence="7" type="ORF">A9W98_31750</name>
</gene>
<keyword evidence="3 5" id="KW-0238">DNA-binding</keyword>
<dbReference type="InterPro" id="IPR001647">
    <property type="entry name" value="HTH_TetR"/>
</dbReference>
<evidence type="ECO:0000256" key="2">
    <source>
        <dbReference type="ARBA" id="ARBA00023015"/>
    </source>
</evidence>
<feature type="DNA-binding region" description="H-T-H motif" evidence="5">
    <location>
        <begin position="21"/>
        <end position="40"/>
    </location>
</feature>
<dbReference type="InterPro" id="IPR004111">
    <property type="entry name" value="Repressor_TetR_C"/>
</dbReference>
<dbReference type="PROSITE" id="PS50977">
    <property type="entry name" value="HTH_TETR_2"/>
    <property type="match status" value="1"/>
</dbReference>
<feature type="domain" description="HTH tetR-type" evidence="6">
    <location>
        <begin position="1"/>
        <end position="58"/>
    </location>
</feature>
<name>A0A1A6BAA1_MYCGO</name>
<evidence type="ECO:0000256" key="3">
    <source>
        <dbReference type="ARBA" id="ARBA00023125"/>
    </source>
</evidence>
<evidence type="ECO:0000256" key="5">
    <source>
        <dbReference type="PROSITE-ProRule" id="PRU00335"/>
    </source>
</evidence>
<dbReference type="GO" id="GO:0045892">
    <property type="term" value="P:negative regulation of DNA-templated transcription"/>
    <property type="evidence" value="ECO:0007669"/>
    <property type="project" value="InterPro"/>
</dbReference>
<keyword evidence="2" id="KW-0805">Transcription regulation</keyword>
<dbReference type="EMBL" id="MAEM01000469">
    <property type="protein sequence ID" value="OBR99168.1"/>
    <property type="molecule type" value="Genomic_DNA"/>
</dbReference>
<keyword evidence="1" id="KW-0678">Repressor</keyword>
<dbReference type="GO" id="GO:0046677">
    <property type="term" value="P:response to antibiotic"/>
    <property type="evidence" value="ECO:0007669"/>
    <property type="project" value="InterPro"/>
</dbReference>
<evidence type="ECO:0000313" key="7">
    <source>
        <dbReference type="EMBL" id="OBR99168.1"/>
    </source>
</evidence>
<dbReference type="PANTHER" id="PTHR30055:SF151">
    <property type="entry name" value="TRANSCRIPTIONAL REGULATORY PROTEIN"/>
    <property type="match status" value="1"/>
</dbReference>
<dbReference type="RefSeq" id="WP_065136469.1">
    <property type="nucleotide sequence ID" value="NZ_MAEM01000469.1"/>
</dbReference>
<accession>A0A1A6BAA1</accession>
<dbReference type="InterPro" id="IPR009057">
    <property type="entry name" value="Homeodomain-like_sf"/>
</dbReference>
<dbReference type="PANTHER" id="PTHR30055">
    <property type="entry name" value="HTH-TYPE TRANSCRIPTIONAL REGULATOR RUTR"/>
    <property type="match status" value="1"/>
</dbReference>
<dbReference type="Gene3D" id="1.10.10.60">
    <property type="entry name" value="Homeodomain-like"/>
    <property type="match status" value="1"/>
</dbReference>
<evidence type="ECO:0000313" key="8">
    <source>
        <dbReference type="Proteomes" id="UP000093757"/>
    </source>
</evidence>
<dbReference type="SUPFAM" id="SSF46689">
    <property type="entry name" value="Homeodomain-like"/>
    <property type="match status" value="1"/>
</dbReference>
<reference evidence="7 8" key="1">
    <citation type="submission" date="2016-06" db="EMBL/GenBank/DDBJ databases">
        <authorList>
            <person name="Kjaerup R.B."/>
            <person name="Dalgaard T.S."/>
            <person name="Juul-Madsen H.R."/>
        </authorList>
    </citation>
    <scope>NUCLEOTIDE SEQUENCE [LARGE SCALE GENOMIC DNA]</scope>
    <source>
        <strain evidence="7 8">1245752.6</strain>
    </source>
</reference>
<dbReference type="OrthoDB" id="3614211at2"/>
<proteinExistence type="predicted"/>
<organism evidence="7 8">
    <name type="scientific">Mycobacterium gordonae</name>
    <dbReference type="NCBI Taxonomy" id="1778"/>
    <lineage>
        <taxon>Bacteria</taxon>
        <taxon>Bacillati</taxon>
        <taxon>Actinomycetota</taxon>
        <taxon>Actinomycetes</taxon>
        <taxon>Mycobacteriales</taxon>
        <taxon>Mycobacteriaceae</taxon>
        <taxon>Mycobacterium</taxon>
    </lineage>
</organism>
<dbReference type="SUPFAM" id="SSF48498">
    <property type="entry name" value="Tetracyclin repressor-like, C-terminal domain"/>
    <property type="match status" value="1"/>
</dbReference>
<dbReference type="InterPro" id="IPR036271">
    <property type="entry name" value="Tet_transcr_reg_TetR-rel_C_sf"/>
</dbReference>
<dbReference type="PRINTS" id="PR00400">
    <property type="entry name" value="TETREPRESSOR"/>
</dbReference>
<keyword evidence="4" id="KW-0804">Transcription</keyword>
<dbReference type="Gene3D" id="1.10.357.10">
    <property type="entry name" value="Tetracycline Repressor, domain 2"/>
    <property type="match status" value="1"/>
</dbReference>
<dbReference type="PRINTS" id="PR00455">
    <property type="entry name" value="HTHTETR"/>
</dbReference>